<accession>A0ABU6HD58</accession>
<reference evidence="2 3" key="1">
    <citation type="submission" date="2024-01" db="EMBL/GenBank/DDBJ databases">
        <title>Mesobacterium rodlantinim sp. nov., isolated from shallow sea hydrothermal systems off Kueishantao Island.</title>
        <authorList>
            <person name="Su Z."/>
            <person name="Tang K."/>
        </authorList>
    </citation>
    <scope>NUCLEOTIDE SEQUENCE [LARGE SCALE GENOMIC DNA]</scope>
    <source>
        <strain evidence="2 3">TK19101</strain>
    </source>
</reference>
<dbReference type="Pfam" id="PF01381">
    <property type="entry name" value="HTH_3"/>
    <property type="match status" value="1"/>
</dbReference>
<dbReference type="CDD" id="cd00093">
    <property type="entry name" value="HTH_XRE"/>
    <property type="match status" value="1"/>
</dbReference>
<feature type="domain" description="HTH cro/C1-type" evidence="1">
    <location>
        <begin position="11"/>
        <end position="65"/>
    </location>
</feature>
<name>A0ABU6HD58_9RHOB</name>
<dbReference type="SMART" id="SM00530">
    <property type="entry name" value="HTH_XRE"/>
    <property type="match status" value="1"/>
</dbReference>
<dbReference type="PROSITE" id="PS50943">
    <property type="entry name" value="HTH_CROC1"/>
    <property type="match status" value="1"/>
</dbReference>
<proteinExistence type="predicted"/>
<evidence type="ECO:0000313" key="3">
    <source>
        <dbReference type="Proteomes" id="UP001348149"/>
    </source>
</evidence>
<dbReference type="InterPro" id="IPR001387">
    <property type="entry name" value="Cro/C1-type_HTH"/>
</dbReference>
<dbReference type="Proteomes" id="UP001348149">
    <property type="component" value="Unassembled WGS sequence"/>
</dbReference>
<dbReference type="InterPro" id="IPR010982">
    <property type="entry name" value="Lambda_DNA-bd_dom_sf"/>
</dbReference>
<organism evidence="2 3">
    <name type="scientific">Mesobacterium hydrothermale</name>
    <dbReference type="NCBI Taxonomy" id="3111907"/>
    <lineage>
        <taxon>Bacteria</taxon>
        <taxon>Pseudomonadati</taxon>
        <taxon>Pseudomonadota</taxon>
        <taxon>Alphaproteobacteria</taxon>
        <taxon>Rhodobacterales</taxon>
        <taxon>Roseobacteraceae</taxon>
        <taxon>Mesobacterium</taxon>
    </lineage>
</organism>
<dbReference type="RefSeq" id="WP_326296012.1">
    <property type="nucleotide sequence ID" value="NZ_JAYLLH010000003.1"/>
</dbReference>
<dbReference type="SUPFAM" id="SSF47413">
    <property type="entry name" value="lambda repressor-like DNA-binding domains"/>
    <property type="match status" value="1"/>
</dbReference>
<dbReference type="Gene3D" id="1.10.260.40">
    <property type="entry name" value="lambda repressor-like DNA-binding domains"/>
    <property type="match status" value="1"/>
</dbReference>
<gene>
    <name evidence="2" type="ORF">VK792_03760</name>
</gene>
<dbReference type="Pfam" id="PF09856">
    <property type="entry name" value="ScfRs"/>
    <property type="match status" value="1"/>
</dbReference>
<evidence type="ECO:0000259" key="1">
    <source>
        <dbReference type="PROSITE" id="PS50943"/>
    </source>
</evidence>
<sequence>MSRDTLTGTRVRERRTILGLKQADLARSVGISASYLNLIEHNRRRIGGKLLLAIADALSVEPSVLSEGAEATLIATLREAASDQPDARAEIDRADEFAGRFPGWAGLLAEDRKRIDTLERTVATLTDRLTHDPHLAASLHEMLTNVTSIRSAASILAEPGEIEPEWHDRFVRNVNEDSARLAETSQALVKYLDSVDDATADIRAPQEEIDAVLARHGYHFNALEDPETDPVALAADLAAEQSAVARTMLAEVMTWMHNDACAVPLDTATDGLQTLGPEPFELATRWGVDPAVAMRRIAGLSQKLGQGAVGLAICDSSGSLIFRQPMEGFPLPRFGAGCPMLPLYQALGRPLFPIAVPVIPPLRDERRFRAFAFARPVGTWQPNRAPLSRAHMLVMPEQAPDPARSAVEIGVSCRICPRDGCPGRQEPSILTPGAVIGRLTL</sequence>
<keyword evidence="3" id="KW-1185">Reference proteome</keyword>
<evidence type="ECO:0000313" key="2">
    <source>
        <dbReference type="EMBL" id="MEC3860389.1"/>
    </source>
</evidence>
<protein>
    <submittedName>
        <fullName evidence="2">Helix-turn-helix domain-containing protein</fullName>
    </submittedName>
</protein>
<dbReference type="EMBL" id="JAYLLH010000003">
    <property type="protein sequence ID" value="MEC3860389.1"/>
    <property type="molecule type" value="Genomic_DNA"/>
</dbReference>
<dbReference type="InterPro" id="IPR018653">
    <property type="entry name" value="ScfR_C"/>
</dbReference>
<comment type="caution">
    <text evidence="2">The sequence shown here is derived from an EMBL/GenBank/DDBJ whole genome shotgun (WGS) entry which is preliminary data.</text>
</comment>